<evidence type="ECO:0000313" key="2">
    <source>
        <dbReference type="EMBL" id="OGI99727.1"/>
    </source>
</evidence>
<reference evidence="2 3" key="1">
    <citation type="journal article" date="2016" name="Nat. Commun.">
        <title>Thousands of microbial genomes shed light on interconnected biogeochemical processes in an aquifer system.</title>
        <authorList>
            <person name="Anantharaman K."/>
            <person name="Brown C.T."/>
            <person name="Hug L.A."/>
            <person name="Sharon I."/>
            <person name="Castelle C.J."/>
            <person name="Probst A.J."/>
            <person name="Thomas B.C."/>
            <person name="Singh A."/>
            <person name="Wilkins M.J."/>
            <person name="Karaoz U."/>
            <person name="Brodie E.L."/>
            <person name="Williams K.H."/>
            <person name="Hubbard S.S."/>
            <person name="Banfield J.F."/>
        </authorList>
    </citation>
    <scope>NUCLEOTIDE SEQUENCE [LARGE SCALE GENOMIC DNA]</scope>
</reference>
<sequence length="229" mass="26327">MATPLPVNQNPVIENSFLGSNWLNPDYLFNQSIAFFSNLFDYIVGISAQIDSVYRTILFFIALFFLTIISYSTIRIFEIRSKEHKHLKHEIAEFAHHQKEKEKKAQEGEAVSKNPRWLKTLDHLFSQHQSDWKLAVIEADSMLEALMTQLGFKGETLGDKLKSATQPARNAFSIADAGGDKFRSLTLAWEVHTIRNRIAHEGANFEFSQHEAKRVIALYEGIFREYGYI</sequence>
<organism evidence="2 3">
    <name type="scientific">Candidatus Nomurabacteria bacterium RIFCSPLOWO2_02_FULL_40_10</name>
    <dbReference type="NCBI Taxonomy" id="1801786"/>
    <lineage>
        <taxon>Bacteria</taxon>
        <taxon>Candidatus Nomuraibacteriota</taxon>
    </lineage>
</organism>
<dbReference type="AlphaFoldDB" id="A0A1F6Y000"/>
<evidence type="ECO:0000313" key="3">
    <source>
        <dbReference type="Proteomes" id="UP000176479"/>
    </source>
</evidence>
<gene>
    <name evidence="2" type="ORF">A3H53_00365</name>
</gene>
<comment type="caution">
    <text evidence="2">The sequence shown here is derived from an EMBL/GenBank/DDBJ whole genome shotgun (WGS) entry which is preliminary data.</text>
</comment>
<proteinExistence type="predicted"/>
<accession>A0A1F6Y000</accession>
<feature type="transmembrane region" description="Helical" evidence="1">
    <location>
        <begin position="57"/>
        <end position="77"/>
    </location>
</feature>
<keyword evidence="1" id="KW-0812">Transmembrane</keyword>
<protein>
    <submittedName>
        <fullName evidence="2">Uncharacterized protein</fullName>
    </submittedName>
</protein>
<name>A0A1F6Y000_9BACT</name>
<dbReference type="Proteomes" id="UP000176479">
    <property type="component" value="Unassembled WGS sequence"/>
</dbReference>
<evidence type="ECO:0000256" key="1">
    <source>
        <dbReference type="SAM" id="Phobius"/>
    </source>
</evidence>
<keyword evidence="1" id="KW-0472">Membrane</keyword>
<keyword evidence="1" id="KW-1133">Transmembrane helix</keyword>
<dbReference type="EMBL" id="MFVK01000009">
    <property type="protein sequence ID" value="OGI99727.1"/>
    <property type="molecule type" value="Genomic_DNA"/>
</dbReference>